<name>A0A2A6ZE51_9FIRM</name>
<dbReference type="AlphaFoldDB" id="A0A2A6ZE51"/>
<comment type="caution">
    <text evidence="1">The sequence shown here is derived from an EMBL/GenBank/DDBJ whole genome shotgun (WGS) entry which is preliminary data.</text>
</comment>
<protein>
    <submittedName>
        <fullName evidence="1">Uncharacterized protein</fullName>
    </submittedName>
</protein>
<proteinExistence type="predicted"/>
<accession>A0A2A6ZE51</accession>
<dbReference type="Proteomes" id="UP000220752">
    <property type="component" value="Unassembled WGS sequence"/>
</dbReference>
<gene>
    <name evidence="1" type="ORF">CGS46_01650</name>
</gene>
<dbReference type="EMBL" id="NMTQ01000011">
    <property type="protein sequence ID" value="PDX59639.1"/>
    <property type="molecule type" value="Genomic_DNA"/>
</dbReference>
<sequence length="91" mass="10051">MKAKIRTCPFNNCPCQLDCPDRHPDRSGCRLTDTLDAGQDALVFNNPTGEVLMFFHDGRASKMPAIIAGVPQEMVKKLLYPDATPVDSDRS</sequence>
<keyword evidence="2" id="KW-1185">Reference proteome</keyword>
<evidence type="ECO:0000313" key="1">
    <source>
        <dbReference type="EMBL" id="PDX59639.1"/>
    </source>
</evidence>
<reference evidence="1 2" key="1">
    <citation type="journal article" date="2017" name="Front. Microbiol.">
        <title>New Insights into the Diversity of the Genus Faecalibacterium.</title>
        <authorList>
            <person name="Benevides L."/>
            <person name="Burman S."/>
            <person name="Martin R."/>
            <person name="Robert V."/>
            <person name="Thomas M."/>
            <person name="Miquel S."/>
            <person name="Chain F."/>
            <person name="Sokol H."/>
            <person name="Bermudez-Humaran L.G."/>
            <person name="Morrison M."/>
            <person name="Langella P."/>
            <person name="Azevedo V.A."/>
            <person name="Chatel J.M."/>
            <person name="Soares S."/>
        </authorList>
    </citation>
    <scope>NUCLEOTIDE SEQUENCE [LARGE SCALE GENOMIC DNA]</scope>
    <source>
        <strain evidence="2">CNCM I-4540</strain>
    </source>
</reference>
<organism evidence="1 2">
    <name type="scientific">Faecalibacterium langellae</name>
    <dbReference type="NCBI Taxonomy" id="3435293"/>
    <lineage>
        <taxon>Bacteria</taxon>
        <taxon>Bacillati</taxon>
        <taxon>Bacillota</taxon>
        <taxon>Clostridia</taxon>
        <taxon>Eubacteriales</taxon>
        <taxon>Oscillospiraceae</taxon>
        <taxon>Faecalibacterium</taxon>
    </lineage>
</organism>
<evidence type="ECO:0000313" key="2">
    <source>
        <dbReference type="Proteomes" id="UP000220752"/>
    </source>
</evidence>